<proteinExistence type="predicted"/>
<dbReference type="Pfam" id="PF26408">
    <property type="entry name" value="DUF8106"/>
    <property type="match status" value="1"/>
</dbReference>
<dbReference type="GeneID" id="56030089"/>
<sequence>MAEKATGTARLTCLRCGFEAPVGDEWNEVEHPPLGTLTQCPECGSTNIHSHE</sequence>
<dbReference type="InterPro" id="IPR058419">
    <property type="entry name" value="DUF8106"/>
</dbReference>
<dbReference type="EMBL" id="CP058529">
    <property type="protein sequence ID" value="QLG28696.1"/>
    <property type="molecule type" value="Genomic_DNA"/>
</dbReference>
<gene>
    <name evidence="2" type="ORF">HUG10_14610</name>
</gene>
<dbReference type="KEGG" id="halg:HUG10_14610"/>
<dbReference type="RefSeq" id="WP_179170270.1">
    <property type="nucleotide sequence ID" value="NZ_CP058529.1"/>
</dbReference>
<organism evidence="2 3">
    <name type="scientific">Halorarum halophilum</name>
    <dbReference type="NCBI Taxonomy" id="2743090"/>
    <lineage>
        <taxon>Archaea</taxon>
        <taxon>Methanobacteriati</taxon>
        <taxon>Methanobacteriota</taxon>
        <taxon>Stenosarchaea group</taxon>
        <taxon>Halobacteria</taxon>
        <taxon>Halobacteriales</taxon>
        <taxon>Haloferacaceae</taxon>
        <taxon>Halorarum</taxon>
    </lineage>
</organism>
<reference evidence="2 3" key="1">
    <citation type="submission" date="2020-07" db="EMBL/GenBank/DDBJ databases">
        <title>Gai3-2, isolated from salt lake.</title>
        <authorList>
            <person name="Cui H."/>
            <person name="Shi X."/>
        </authorList>
    </citation>
    <scope>NUCLEOTIDE SEQUENCE [LARGE SCALE GENOMIC DNA]</scope>
    <source>
        <strain evidence="2 3">Gai3-2</strain>
    </source>
</reference>
<evidence type="ECO:0000313" key="3">
    <source>
        <dbReference type="Proteomes" id="UP000509750"/>
    </source>
</evidence>
<feature type="domain" description="DUF8106" evidence="1">
    <location>
        <begin position="10"/>
        <end position="46"/>
    </location>
</feature>
<dbReference type="Proteomes" id="UP000509750">
    <property type="component" value="Chromosome"/>
</dbReference>
<protein>
    <recommendedName>
        <fullName evidence="1">DUF8106 domain-containing protein</fullName>
    </recommendedName>
</protein>
<accession>A0A7D5KGZ8</accession>
<evidence type="ECO:0000313" key="2">
    <source>
        <dbReference type="EMBL" id="QLG28696.1"/>
    </source>
</evidence>
<name>A0A7D5KGZ8_9EURY</name>
<dbReference type="OrthoDB" id="209680at2157"/>
<keyword evidence="3" id="KW-1185">Reference proteome</keyword>
<dbReference type="AlphaFoldDB" id="A0A7D5KGZ8"/>
<evidence type="ECO:0000259" key="1">
    <source>
        <dbReference type="Pfam" id="PF26408"/>
    </source>
</evidence>